<reference evidence="2" key="1">
    <citation type="journal article" date="2019" name="Int. J. Syst. Evol. Microbiol.">
        <title>The Global Catalogue of Microorganisms (GCM) 10K type strain sequencing project: providing services to taxonomists for standard genome sequencing and annotation.</title>
        <authorList>
            <consortium name="The Broad Institute Genomics Platform"/>
            <consortium name="The Broad Institute Genome Sequencing Center for Infectious Disease"/>
            <person name="Wu L."/>
            <person name="Ma J."/>
        </authorList>
    </citation>
    <scope>NUCLEOTIDE SEQUENCE [LARGE SCALE GENOMIC DNA]</scope>
    <source>
        <strain evidence="2">JCM 31486</strain>
    </source>
</reference>
<gene>
    <name evidence="1" type="ORF">ACFQ1S_13490</name>
</gene>
<keyword evidence="2" id="KW-1185">Reference proteome</keyword>
<comment type="caution">
    <text evidence="1">The sequence shown here is derived from an EMBL/GenBank/DDBJ whole genome shotgun (WGS) entry which is preliminary data.</text>
</comment>
<dbReference type="Proteomes" id="UP001597045">
    <property type="component" value="Unassembled WGS sequence"/>
</dbReference>
<accession>A0ABW3M7R8</accession>
<dbReference type="EMBL" id="JBHTIS010000675">
    <property type="protein sequence ID" value="MFD1046493.1"/>
    <property type="molecule type" value="Genomic_DNA"/>
</dbReference>
<proteinExistence type="predicted"/>
<sequence>MSSDLEVRVTVLEQGFQKLQSTADCALTLARHADRDLGDFKARQDAFQLSLNALQETQGEHTARLNGIDKRLHGIDKRLDGIEEEVRQGISKLAAGQEVITRMLTKAIG</sequence>
<evidence type="ECO:0000313" key="1">
    <source>
        <dbReference type="EMBL" id="MFD1046493.1"/>
    </source>
</evidence>
<evidence type="ECO:0000313" key="2">
    <source>
        <dbReference type="Proteomes" id="UP001597045"/>
    </source>
</evidence>
<name>A0ABW3M7R8_9PSEU</name>
<organism evidence="1 2">
    <name type="scientific">Kibdelosporangium lantanae</name>
    <dbReference type="NCBI Taxonomy" id="1497396"/>
    <lineage>
        <taxon>Bacteria</taxon>
        <taxon>Bacillati</taxon>
        <taxon>Actinomycetota</taxon>
        <taxon>Actinomycetes</taxon>
        <taxon>Pseudonocardiales</taxon>
        <taxon>Pseudonocardiaceae</taxon>
        <taxon>Kibdelosporangium</taxon>
    </lineage>
</organism>
<protein>
    <submittedName>
        <fullName evidence="1">Uncharacterized protein</fullName>
    </submittedName>
</protein>
<dbReference type="SUPFAM" id="SSF57997">
    <property type="entry name" value="Tropomyosin"/>
    <property type="match status" value="1"/>
</dbReference>